<keyword evidence="2" id="KW-1185">Reference proteome</keyword>
<organism evidence="1 2">
    <name type="scientific">Kribbella qitaiheensis</name>
    <dbReference type="NCBI Taxonomy" id="1544730"/>
    <lineage>
        <taxon>Bacteria</taxon>
        <taxon>Bacillati</taxon>
        <taxon>Actinomycetota</taxon>
        <taxon>Actinomycetes</taxon>
        <taxon>Propionibacteriales</taxon>
        <taxon>Kribbellaceae</taxon>
        <taxon>Kribbella</taxon>
    </lineage>
</organism>
<dbReference type="KEGG" id="kqi:F1D05_32545"/>
<accession>A0A7G6X6C3</accession>
<reference evidence="2" key="1">
    <citation type="submission" date="2019-09" db="EMBL/GenBank/DDBJ databases">
        <title>Antimicrobial potential of Antarctic Bacteria.</title>
        <authorList>
            <person name="Benaud N."/>
            <person name="Edwards R.J."/>
            <person name="Ferrari B.C."/>
        </authorList>
    </citation>
    <scope>NUCLEOTIDE SEQUENCE [LARGE SCALE GENOMIC DNA]</scope>
    <source>
        <strain evidence="2">SPB151</strain>
    </source>
</reference>
<reference evidence="1 2" key="2">
    <citation type="journal article" date="2020" name="Microbiol. Resour. Announc.">
        <title>Antarctic desert soil bacteria exhibit high novel natural product potential, evaluated through long-read genome sequencing and comparative genomics.</title>
        <authorList>
            <person name="Benaud N."/>
            <person name="Edwards R.J."/>
            <person name="Amos T.G."/>
            <person name="D'Agostino P.M."/>
            <person name="Gutierrez-Chavez C."/>
            <person name="Montgomery K."/>
            <person name="Nicetic I."/>
            <person name="Ferrari B.C."/>
        </authorList>
    </citation>
    <scope>NUCLEOTIDE SEQUENCE [LARGE SCALE GENOMIC DNA]</scope>
    <source>
        <strain evidence="1 2">SPB151</strain>
    </source>
</reference>
<proteinExistence type="predicted"/>
<evidence type="ECO:0000313" key="2">
    <source>
        <dbReference type="Proteomes" id="UP000515563"/>
    </source>
</evidence>
<dbReference type="Proteomes" id="UP000515563">
    <property type="component" value="Chromosome"/>
</dbReference>
<dbReference type="RefSeq" id="WP_185444195.1">
    <property type="nucleotide sequence ID" value="NZ_CP043661.1"/>
</dbReference>
<sequence length="314" mass="33886">MRGRQLRVELDCRVPETAAEFAELAQGWLEGALRRLGAPLMADLENAGPLPSEGLRDRSGLVPFGEPGSVWMSLVTAAAGAGGARSSIAAWSAQNWDRFVDRLQKVPVEASAKLSVLGAEGYPDVPFLNVSVERHPEQRDWVVLSCDGSTSREASPAEARAIRRVWADFLREQAELTVAGFGYLSDEADYEGPRTALEGALGLFPEETLGLLDTQLRGYSWITVVSPGVADALGGAEAITKTQAFDEVAVLRSGALWLEAAPDLAEYDMGRQHRVFEALAKVLPRGLPGRDRRARNRRLVYENAAEVAGGTESG</sequence>
<gene>
    <name evidence="1" type="ORF">F1D05_32545</name>
</gene>
<dbReference type="EMBL" id="CP043661">
    <property type="protein sequence ID" value="QNE21788.1"/>
    <property type="molecule type" value="Genomic_DNA"/>
</dbReference>
<name>A0A7G6X6C3_9ACTN</name>
<evidence type="ECO:0000313" key="1">
    <source>
        <dbReference type="EMBL" id="QNE21788.1"/>
    </source>
</evidence>
<protein>
    <submittedName>
        <fullName evidence="1">Uncharacterized protein</fullName>
    </submittedName>
</protein>
<dbReference type="AlphaFoldDB" id="A0A7G6X6C3"/>